<evidence type="ECO:0000313" key="4">
    <source>
        <dbReference type="EMBL" id="RJF84328.1"/>
    </source>
</evidence>
<evidence type="ECO:0000259" key="2">
    <source>
        <dbReference type="Pfam" id="PF01408"/>
    </source>
</evidence>
<dbReference type="InterPro" id="IPR001509">
    <property type="entry name" value="Epimerase_deHydtase"/>
</dbReference>
<dbReference type="InterPro" id="IPR055170">
    <property type="entry name" value="GFO_IDH_MocA-like_dom"/>
</dbReference>
<evidence type="ECO:0000313" key="5">
    <source>
        <dbReference type="Proteomes" id="UP000283458"/>
    </source>
</evidence>
<dbReference type="GO" id="GO:0000166">
    <property type="term" value="F:nucleotide binding"/>
    <property type="evidence" value="ECO:0007669"/>
    <property type="project" value="InterPro"/>
</dbReference>
<dbReference type="Pfam" id="PF01370">
    <property type="entry name" value="Epimerase"/>
    <property type="match status" value="1"/>
</dbReference>
<dbReference type="Pfam" id="PF01408">
    <property type="entry name" value="GFO_IDH_MocA"/>
    <property type="match status" value="1"/>
</dbReference>
<accession>A0A418W2Z7</accession>
<keyword evidence="5" id="KW-1185">Reference proteome</keyword>
<sequence>MRKVCLVGAGFISHVHAEAVRALPTLTLCGVVDPDQAAAQSLARRWGIDHVFASAEEALATGEVECVHVLTPPNLHAATALPFLRAGVPVLLEKPLAATLAECAALEQAAQDHGAVLGVNQNFVHHPAFVRLRAAVAARALGRPRSVSCVCNLPLRQLTTRAFGHWMFAEPGNILLEQAVHPLSQIVALAGRVEEMQAMAGPPVEIAPGMPFYPTIALSLRGARLPATLRMALGESFPFWEITVTCDDGVAVADILNNRFVTHKRTRWLDMADSFLSGCATGGGLLREGGRNLADALLSTAKLRSRSDGFYRSVQGSVAAFHQALDDGKKPELDGAFGAHLVGLCAQASTAAFTVKPAPATLRTEGDYDVMVLGGTGFIGAHVVRRLLAGDVQGGEMRIGVMARNTRNLAAVFSDPRVVVIQGDMRHQEDVERGVGGARLVVNLAHGGGGATFAAVRAAMVGGAEMVARVCLERKVERLIHIGSIASLYLGPQSAAITGATPPDPQRDQRGDYARAKADCDEALLEMHARQGLPLCVLRPGVVVGAGGVANHSALGFFNNDQHCVGWNRGRNPLPFVLVEDVADAVWQACRAAGVVGRCYNLVGDVRLSAREYVAELAKAQERPLRFHPKIPTELWLEDMVKWLVKRATGRMVARPARHDILSRGLNARFDCDDVKRALDWRPVADRDRFIERGIRVHAG</sequence>
<dbReference type="EMBL" id="QYUL01000001">
    <property type="protein sequence ID" value="RJF84328.1"/>
    <property type="molecule type" value="Genomic_DNA"/>
</dbReference>
<evidence type="ECO:0000259" key="1">
    <source>
        <dbReference type="Pfam" id="PF01370"/>
    </source>
</evidence>
<dbReference type="Pfam" id="PF22725">
    <property type="entry name" value="GFO_IDH_MocA_C3"/>
    <property type="match status" value="1"/>
</dbReference>
<gene>
    <name evidence="4" type="ORF">D3877_07130</name>
</gene>
<reference evidence="4 5" key="1">
    <citation type="submission" date="2018-09" db="EMBL/GenBank/DDBJ databases">
        <authorList>
            <person name="Zhu H."/>
        </authorList>
    </citation>
    <scope>NUCLEOTIDE SEQUENCE [LARGE SCALE GENOMIC DNA]</scope>
    <source>
        <strain evidence="4 5">K2W22B-5</strain>
    </source>
</reference>
<feature type="domain" description="GFO/IDH/MocA-like oxidoreductase" evidence="3">
    <location>
        <begin position="129"/>
        <end position="201"/>
    </location>
</feature>
<dbReference type="SUPFAM" id="SSF55347">
    <property type="entry name" value="Glyceraldehyde-3-phosphate dehydrogenase-like, C-terminal domain"/>
    <property type="match status" value="1"/>
</dbReference>
<dbReference type="Gene3D" id="3.30.360.10">
    <property type="entry name" value="Dihydrodipicolinate Reductase, domain 2"/>
    <property type="match status" value="1"/>
</dbReference>
<protein>
    <submittedName>
        <fullName evidence="4">NAD-dependent epimerase/dehydratase family protein</fullName>
    </submittedName>
</protein>
<dbReference type="Gene3D" id="3.40.50.720">
    <property type="entry name" value="NAD(P)-binding Rossmann-like Domain"/>
    <property type="match status" value="2"/>
</dbReference>
<dbReference type="InterPro" id="IPR051317">
    <property type="entry name" value="Gfo/Idh/MocA_oxidoreduct"/>
</dbReference>
<dbReference type="InterPro" id="IPR000683">
    <property type="entry name" value="Gfo/Idh/MocA-like_OxRdtase_N"/>
</dbReference>
<dbReference type="PANTHER" id="PTHR43708:SF8">
    <property type="entry name" value="OXIDOREDUCTASE"/>
    <property type="match status" value="1"/>
</dbReference>
<dbReference type="SUPFAM" id="SSF51735">
    <property type="entry name" value="NAD(P)-binding Rossmann-fold domains"/>
    <property type="match status" value="2"/>
</dbReference>
<dbReference type="AlphaFoldDB" id="A0A418W2Z7"/>
<organism evidence="4 5">
    <name type="scientific">Azospirillum cavernae</name>
    <dbReference type="NCBI Taxonomy" id="2320860"/>
    <lineage>
        <taxon>Bacteria</taxon>
        <taxon>Pseudomonadati</taxon>
        <taxon>Pseudomonadota</taxon>
        <taxon>Alphaproteobacteria</taxon>
        <taxon>Rhodospirillales</taxon>
        <taxon>Azospirillaceae</taxon>
        <taxon>Azospirillum</taxon>
    </lineage>
</organism>
<dbReference type="InterPro" id="IPR036291">
    <property type="entry name" value="NAD(P)-bd_dom_sf"/>
</dbReference>
<dbReference type="RefSeq" id="WP_119829971.1">
    <property type="nucleotide sequence ID" value="NZ_QYUL01000001.1"/>
</dbReference>
<feature type="domain" description="Gfo/Idh/MocA-like oxidoreductase N-terminal" evidence="2">
    <location>
        <begin position="3"/>
        <end position="120"/>
    </location>
</feature>
<evidence type="ECO:0000259" key="3">
    <source>
        <dbReference type="Pfam" id="PF22725"/>
    </source>
</evidence>
<dbReference type="Proteomes" id="UP000283458">
    <property type="component" value="Unassembled WGS sequence"/>
</dbReference>
<feature type="domain" description="NAD-dependent epimerase/dehydratase" evidence="1">
    <location>
        <begin position="370"/>
        <end position="602"/>
    </location>
</feature>
<dbReference type="OrthoDB" id="9792935at2"/>
<dbReference type="PANTHER" id="PTHR43708">
    <property type="entry name" value="CONSERVED EXPRESSED OXIDOREDUCTASE (EUROFUNG)"/>
    <property type="match status" value="1"/>
</dbReference>
<name>A0A418W2Z7_9PROT</name>
<proteinExistence type="predicted"/>
<comment type="caution">
    <text evidence="4">The sequence shown here is derived from an EMBL/GenBank/DDBJ whole genome shotgun (WGS) entry which is preliminary data.</text>
</comment>